<dbReference type="PROSITE" id="PS51294">
    <property type="entry name" value="HTH_MYB"/>
    <property type="match status" value="1"/>
</dbReference>
<evidence type="ECO:0000259" key="5">
    <source>
        <dbReference type="PROSITE" id="PS50090"/>
    </source>
</evidence>
<dbReference type="GO" id="GO:0005634">
    <property type="term" value="C:nucleus"/>
    <property type="evidence" value="ECO:0007669"/>
    <property type="project" value="UniProtKB-SubCell"/>
</dbReference>
<evidence type="ECO:0000256" key="1">
    <source>
        <dbReference type="ARBA" id="ARBA00004123"/>
    </source>
</evidence>
<dbReference type="InterPro" id="IPR001005">
    <property type="entry name" value="SANT/Myb"/>
</dbReference>
<dbReference type="FunFam" id="1.10.10.60:FF:000001">
    <property type="entry name" value="MYB-related transcription factor"/>
    <property type="match status" value="1"/>
</dbReference>
<dbReference type="SMART" id="SM00717">
    <property type="entry name" value="SANT"/>
    <property type="match status" value="1"/>
</dbReference>
<keyword evidence="4" id="KW-0539">Nucleus</keyword>
<proteinExistence type="predicted"/>
<organism evidence="7 8">
    <name type="scientific">Cajanus cajan</name>
    <name type="common">Pigeon pea</name>
    <name type="synonym">Cajanus indicus</name>
    <dbReference type="NCBI Taxonomy" id="3821"/>
    <lineage>
        <taxon>Eukaryota</taxon>
        <taxon>Viridiplantae</taxon>
        <taxon>Streptophyta</taxon>
        <taxon>Embryophyta</taxon>
        <taxon>Tracheophyta</taxon>
        <taxon>Spermatophyta</taxon>
        <taxon>Magnoliopsida</taxon>
        <taxon>eudicotyledons</taxon>
        <taxon>Gunneridae</taxon>
        <taxon>Pentapetalae</taxon>
        <taxon>rosids</taxon>
        <taxon>fabids</taxon>
        <taxon>Fabales</taxon>
        <taxon>Fabaceae</taxon>
        <taxon>Papilionoideae</taxon>
        <taxon>50 kb inversion clade</taxon>
        <taxon>NPAAA clade</taxon>
        <taxon>indigoferoid/millettioid clade</taxon>
        <taxon>Phaseoleae</taxon>
        <taxon>Cajanus</taxon>
    </lineage>
</organism>
<feature type="domain" description="Myb-like" evidence="5">
    <location>
        <begin position="9"/>
        <end position="57"/>
    </location>
</feature>
<keyword evidence="2" id="KW-0677">Repeat</keyword>
<dbReference type="InterPro" id="IPR017930">
    <property type="entry name" value="Myb_dom"/>
</dbReference>
<comment type="subcellular location">
    <subcellularLocation>
        <location evidence="1">Nucleus</location>
    </subcellularLocation>
</comment>
<dbReference type="Pfam" id="PF00249">
    <property type="entry name" value="Myb_DNA-binding"/>
    <property type="match status" value="1"/>
</dbReference>
<name>A0A151QRL5_CAJCA</name>
<dbReference type="SUPFAM" id="SSF46689">
    <property type="entry name" value="Homeodomain-like"/>
    <property type="match status" value="1"/>
</dbReference>
<gene>
    <name evidence="7" type="ORF">KK1_046258</name>
</gene>
<dbReference type="PANTHER" id="PTHR47999">
    <property type="entry name" value="TRANSCRIPTION FACTOR MYB8-RELATED-RELATED"/>
    <property type="match status" value="1"/>
</dbReference>
<dbReference type="InterPro" id="IPR015495">
    <property type="entry name" value="Myb_TF_plants"/>
</dbReference>
<dbReference type="PANTHER" id="PTHR47999:SF96">
    <property type="entry name" value="TRANSCRIPTION REPRESSOR MYB6-LIKE"/>
    <property type="match status" value="1"/>
</dbReference>
<dbReference type="Proteomes" id="UP000075243">
    <property type="component" value="Unassembled WGS sequence"/>
</dbReference>
<accession>A0A151QRL5</accession>
<keyword evidence="8" id="KW-1185">Reference proteome</keyword>
<evidence type="ECO:0000259" key="6">
    <source>
        <dbReference type="PROSITE" id="PS51294"/>
    </source>
</evidence>
<evidence type="ECO:0000256" key="2">
    <source>
        <dbReference type="ARBA" id="ARBA00022737"/>
    </source>
</evidence>
<protein>
    <submittedName>
        <fullName evidence="7">Anthocyanin regulatory C1 protein</fullName>
    </submittedName>
</protein>
<dbReference type="EMBL" id="KQ485052">
    <property type="protein sequence ID" value="KYP32948.1"/>
    <property type="molecule type" value="Genomic_DNA"/>
</dbReference>
<sequence length="92" mass="10664">MESKTCCENEGAWSSQEEGILINYVQVHGEGNWGDLPLRAGLKRCGESCKHRWLNYLKPRGRNISLDEQELIIRLHKLLGNRYYITLFSLTL</sequence>
<dbReference type="Gramene" id="C.cajan_45774.t">
    <property type="protein sequence ID" value="C.cajan_45774.t"/>
    <property type="gene ID" value="C.cajan_45774"/>
</dbReference>
<dbReference type="STRING" id="3821.A0A151QRL5"/>
<feature type="domain" description="HTH myb-type" evidence="6">
    <location>
        <begin position="11"/>
        <end position="61"/>
    </location>
</feature>
<evidence type="ECO:0000313" key="7">
    <source>
        <dbReference type="EMBL" id="KYP32948.1"/>
    </source>
</evidence>
<reference evidence="7" key="1">
    <citation type="journal article" date="2012" name="Nat. Biotechnol.">
        <title>Draft genome sequence of pigeonpea (Cajanus cajan), an orphan legume crop of resource-poor farmers.</title>
        <authorList>
            <person name="Varshney R.K."/>
            <person name="Chen W."/>
            <person name="Li Y."/>
            <person name="Bharti A.K."/>
            <person name="Saxena R.K."/>
            <person name="Schlueter J.A."/>
            <person name="Donoghue M.T."/>
            <person name="Azam S."/>
            <person name="Fan G."/>
            <person name="Whaley A.M."/>
            <person name="Farmer A.D."/>
            <person name="Sheridan J."/>
            <person name="Iwata A."/>
            <person name="Tuteja R."/>
            <person name="Penmetsa R.V."/>
            <person name="Wu W."/>
            <person name="Upadhyaya H.D."/>
            <person name="Yang S.P."/>
            <person name="Shah T."/>
            <person name="Saxena K.B."/>
            <person name="Michael T."/>
            <person name="McCombie W.R."/>
            <person name="Yang B."/>
            <person name="Zhang G."/>
            <person name="Yang H."/>
            <person name="Wang J."/>
            <person name="Spillane C."/>
            <person name="Cook D.R."/>
            <person name="May G.D."/>
            <person name="Xu X."/>
            <person name="Jackson S.A."/>
        </authorList>
    </citation>
    <scope>NUCLEOTIDE SEQUENCE [LARGE SCALE GENOMIC DNA]</scope>
</reference>
<evidence type="ECO:0000256" key="3">
    <source>
        <dbReference type="ARBA" id="ARBA00023125"/>
    </source>
</evidence>
<evidence type="ECO:0000313" key="8">
    <source>
        <dbReference type="Proteomes" id="UP000075243"/>
    </source>
</evidence>
<evidence type="ECO:0000256" key="4">
    <source>
        <dbReference type="ARBA" id="ARBA00023242"/>
    </source>
</evidence>
<dbReference type="InterPro" id="IPR009057">
    <property type="entry name" value="Homeodomain-like_sf"/>
</dbReference>
<dbReference type="GO" id="GO:0003677">
    <property type="term" value="F:DNA binding"/>
    <property type="evidence" value="ECO:0007669"/>
    <property type="project" value="UniProtKB-KW"/>
</dbReference>
<dbReference type="PROSITE" id="PS50090">
    <property type="entry name" value="MYB_LIKE"/>
    <property type="match status" value="1"/>
</dbReference>
<dbReference type="Gene3D" id="1.10.10.60">
    <property type="entry name" value="Homeodomain-like"/>
    <property type="match status" value="1"/>
</dbReference>
<dbReference type="CDD" id="cd00167">
    <property type="entry name" value="SANT"/>
    <property type="match status" value="1"/>
</dbReference>
<dbReference type="OMA" id="CCENEGA"/>
<keyword evidence="3" id="KW-0238">DNA-binding</keyword>
<dbReference type="AlphaFoldDB" id="A0A151QRL5"/>